<name>A0ABY0CWQ1_9DELT</name>
<sequence>MQRVQWMVLFVFLSVFSASACERATPYVAPGEVCDPADDDGCMYAHGEMECRLDATGTPRCLRPLGGVCDVSDSPSLCGPGASCVGPEARGSGYCLLDEFERCDIRGGSCGPGLACESADVVGRYCNKVLYIQGQVFDTQTLAAVEGAQVIAFDEEGVALNEAVFSDASGLYRVPIAARRDAQGMPVHRVVSLHVSAPDYHAIPGGLRTIAPLDLSTARIDTSTGELLVDTAHTDVAMLALPLEERGFASIRGTLEPFHHNHGGRMVAYSHASGAFRGVSDRYGAFTIFNVPPGRYQLQDYSARTGLKPAEIDMGEEPREGVAFERSYRTRHSVEGQVRLVDALEHSEISVSLVVASTFDAALMRGEMPPALRASSTRQGDTTWTWRVQGVPPGVYDVLVSHENDGLVVGSYDAIFGDQRVRIQVPEGEGHIEVTPVIRVTAALPILSPGAEGPQGLSARPYLLWGPAPNVDHYDLVVFDDYGKVVWEALDIARGEEGDYLSVAYDGPFQPGMYYQFRVTAYRSGSRVTSTEALRGVFYRE</sequence>
<evidence type="ECO:0000313" key="2">
    <source>
        <dbReference type="EMBL" id="RVU48318.1"/>
    </source>
</evidence>
<keyword evidence="1" id="KW-0732">Signal</keyword>
<protein>
    <recommendedName>
        <fullName evidence="4">Carboxypeptidase regulatory-like domain-containing protein</fullName>
    </recommendedName>
</protein>
<organism evidence="2 3">
    <name type="scientific">Lujinxingia sediminis</name>
    <dbReference type="NCBI Taxonomy" id="2480984"/>
    <lineage>
        <taxon>Bacteria</taxon>
        <taxon>Deltaproteobacteria</taxon>
        <taxon>Bradymonadales</taxon>
        <taxon>Lujinxingiaceae</taxon>
        <taxon>Lujinxingia</taxon>
    </lineage>
</organism>
<feature type="chain" id="PRO_5046445590" description="Carboxypeptidase regulatory-like domain-containing protein" evidence="1">
    <location>
        <begin position="21"/>
        <end position="541"/>
    </location>
</feature>
<reference evidence="2 3" key="1">
    <citation type="submission" date="2019-01" db="EMBL/GenBank/DDBJ databases">
        <title>Lujinxingia litoralis gen. nov., sp. nov. and Lujinxingia sediminis gen. nov., sp. nov., new members in the order Bradymonadales, isolated from coastal sediment.</title>
        <authorList>
            <person name="Li C.-M."/>
        </authorList>
    </citation>
    <scope>NUCLEOTIDE SEQUENCE [LARGE SCALE GENOMIC DNA]</scope>
    <source>
        <strain evidence="2 3">SEH01</strain>
    </source>
</reference>
<proteinExistence type="predicted"/>
<feature type="signal peptide" evidence="1">
    <location>
        <begin position="1"/>
        <end position="20"/>
    </location>
</feature>
<dbReference type="RefSeq" id="WP_127779051.1">
    <property type="nucleotide sequence ID" value="NZ_SADD01000001.1"/>
</dbReference>
<dbReference type="PROSITE" id="PS51257">
    <property type="entry name" value="PROKAR_LIPOPROTEIN"/>
    <property type="match status" value="1"/>
</dbReference>
<comment type="caution">
    <text evidence="2">The sequence shown here is derived from an EMBL/GenBank/DDBJ whole genome shotgun (WGS) entry which is preliminary data.</text>
</comment>
<keyword evidence="3" id="KW-1185">Reference proteome</keyword>
<evidence type="ECO:0000313" key="3">
    <source>
        <dbReference type="Proteomes" id="UP000282926"/>
    </source>
</evidence>
<dbReference type="Proteomes" id="UP000282926">
    <property type="component" value="Unassembled WGS sequence"/>
</dbReference>
<accession>A0ABY0CWQ1</accession>
<gene>
    <name evidence="2" type="ORF">EA187_02450</name>
</gene>
<evidence type="ECO:0000256" key="1">
    <source>
        <dbReference type="SAM" id="SignalP"/>
    </source>
</evidence>
<evidence type="ECO:0008006" key="4">
    <source>
        <dbReference type="Google" id="ProtNLM"/>
    </source>
</evidence>
<dbReference type="EMBL" id="SADD01000001">
    <property type="protein sequence ID" value="RVU48318.1"/>
    <property type="molecule type" value="Genomic_DNA"/>
</dbReference>